<keyword evidence="11" id="KW-1185">Reference proteome</keyword>
<evidence type="ECO:0000313" key="11">
    <source>
        <dbReference type="Proteomes" id="UP000558488"/>
    </source>
</evidence>
<evidence type="ECO:0000313" key="10">
    <source>
        <dbReference type="EMBL" id="KAF6329079.1"/>
    </source>
</evidence>
<dbReference type="FunFam" id="2.30.30.790:FF:000002">
    <property type="entry name" value="39S ribosomal protein L19, mitochondrial"/>
    <property type="match status" value="1"/>
</dbReference>
<reference evidence="10 11" key="1">
    <citation type="journal article" date="2020" name="Nature">
        <title>Six reference-quality genomes reveal evolution of bat adaptations.</title>
        <authorList>
            <person name="Jebb D."/>
            <person name="Huang Z."/>
            <person name="Pippel M."/>
            <person name="Hughes G.M."/>
            <person name="Lavrichenko K."/>
            <person name="Devanna P."/>
            <person name="Winkler S."/>
            <person name="Jermiin L.S."/>
            <person name="Skirmuntt E.C."/>
            <person name="Katzourakis A."/>
            <person name="Burkitt-Gray L."/>
            <person name="Ray D.A."/>
            <person name="Sullivan K.A.M."/>
            <person name="Roscito J.G."/>
            <person name="Kirilenko B.M."/>
            <person name="Davalos L.M."/>
            <person name="Corthals A.P."/>
            <person name="Power M.L."/>
            <person name="Jones G."/>
            <person name="Ransome R.D."/>
            <person name="Dechmann D.K.N."/>
            <person name="Locatelli A.G."/>
            <person name="Puechmaille S.J."/>
            <person name="Fedrigo O."/>
            <person name="Jarvis E.D."/>
            <person name="Hiller M."/>
            <person name="Vernes S.C."/>
            <person name="Myers E.W."/>
            <person name="Teeling E.C."/>
        </authorList>
    </citation>
    <scope>NUCLEOTIDE SEQUENCE [LARGE SCALE GENOMIC DNA]</scope>
    <source>
        <strain evidence="10">MPipKuh1</strain>
        <tissue evidence="10">Flight muscle</tissue>
    </source>
</reference>
<dbReference type="SUPFAM" id="SSF50104">
    <property type="entry name" value="Translation proteins SH3-like domain"/>
    <property type="match status" value="1"/>
</dbReference>
<dbReference type="Gene3D" id="2.30.30.790">
    <property type="match status" value="1"/>
</dbReference>
<gene>
    <name evidence="10" type="ORF">mPipKuh1_011754</name>
</gene>
<dbReference type="PANTHER" id="PTHR15680">
    <property type="entry name" value="RIBOSOMAL PROTEIN L19"/>
    <property type="match status" value="1"/>
</dbReference>
<proteinExistence type="inferred from homology"/>
<evidence type="ECO:0000256" key="9">
    <source>
        <dbReference type="SAM" id="MobiDB-lite"/>
    </source>
</evidence>
<keyword evidence="6" id="KW-0687">Ribonucleoprotein</keyword>
<dbReference type="GO" id="GO:0031090">
    <property type="term" value="C:organelle membrane"/>
    <property type="evidence" value="ECO:0007669"/>
    <property type="project" value="UniProtKB-ARBA"/>
</dbReference>
<keyword evidence="5" id="KW-0496">Mitochondrion</keyword>
<dbReference type="Pfam" id="PF01245">
    <property type="entry name" value="Ribosomal_L19"/>
    <property type="match status" value="1"/>
</dbReference>
<dbReference type="Proteomes" id="UP000558488">
    <property type="component" value="Unassembled WGS sequence"/>
</dbReference>
<dbReference type="InterPro" id="IPR008991">
    <property type="entry name" value="Translation_prot_SH3-like_sf"/>
</dbReference>
<dbReference type="GO" id="GO:0003735">
    <property type="term" value="F:structural constituent of ribosome"/>
    <property type="evidence" value="ECO:0007669"/>
    <property type="project" value="InterPro"/>
</dbReference>
<evidence type="ECO:0000256" key="4">
    <source>
        <dbReference type="ARBA" id="ARBA00022980"/>
    </source>
</evidence>
<keyword evidence="3" id="KW-0809">Transit peptide</keyword>
<dbReference type="InterPro" id="IPR001857">
    <property type="entry name" value="Ribosomal_bL19"/>
</dbReference>
<dbReference type="GO" id="GO:0005762">
    <property type="term" value="C:mitochondrial large ribosomal subunit"/>
    <property type="evidence" value="ECO:0007669"/>
    <property type="project" value="TreeGrafter"/>
</dbReference>
<evidence type="ECO:0000256" key="7">
    <source>
        <dbReference type="ARBA" id="ARBA00035288"/>
    </source>
</evidence>
<evidence type="ECO:0000256" key="1">
    <source>
        <dbReference type="ARBA" id="ARBA00004173"/>
    </source>
</evidence>
<dbReference type="InterPro" id="IPR038657">
    <property type="entry name" value="Ribosomal_bL19_sf"/>
</dbReference>
<keyword evidence="4 10" id="KW-0689">Ribosomal protein</keyword>
<feature type="compositionally biased region" description="Basic and acidic residues" evidence="9">
    <location>
        <begin position="62"/>
        <end position="73"/>
    </location>
</feature>
<dbReference type="GO" id="GO:0006412">
    <property type="term" value="P:translation"/>
    <property type="evidence" value="ECO:0007669"/>
    <property type="project" value="InterPro"/>
</dbReference>
<dbReference type="PRINTS" id="PR00061">
    <property type="entry name" value="RIBOSOMALL19"/>
</dbReference>
<accession>A0A7J7VVG1</accession>
<organism evidence="10 11">
    <name type="scientific">Pipistrellus kuhlii</name>
    <name type="common">Kuhl's pipistrelle</name>
    <dbReference type="NCBI Taxonomy" id="59472"/>
    <lineage>
        <taxon>Eukaryota</taxon>
        <taxon>Metazoa</taxon>
        <taxon>Chordata</taxon>
        <taxon>Craniata</taxon>
        <taxon>Vertebrata</taxon>
        <taxon>Euteleostomi</taxon>
        <taxon>Mammalia</taxon>
        <taxon>Eutheria</taxon>
        <taxon>Laurasiatheria</taxon>
        <taxon>Chiroptera</taxon>
        <taxon>Yangochiroptera</taxon>
        <taxon>Vespertilionidae</taxon>
        <taxon>Pipistrellus</taxon>
    </lineage>
</organism>
<feature type="region of interest" description="Disordered" evidence="9">
    <location>
        <begin position="37"/>
        <end position="77"/>
    </location>
</feature>
<comment type="similarity">
    <text evidence="2">Belongs to the bacterial ribosomal protein bL19 family.</text>
</comment>
<dbReference type="EMBL" id="JACAGB010000013">
    <property type="protein sequence ID" value="KAF6329079.1"/>
    <property type="molecule type" value="Genomic_DNA"/>
</dbReference>
<evidence type="ECO:0000256" key="8">
    <source>
        <dbReference type="ARBA" id="ARBA00035359"/>
    </source>
</evidence>
<evidence type="ECO:0000256" key="6">
    <source>
        <dbReference type="ARBA" id="ARBA00023274"/>
    </source>
</evidence>
<comment type="subcellular location">
    <subcellularLocation>
        <location evidence="1">Mitochondrion</location>
    </subcellularLocation>
</comment>
<evidence type="ECO:0000256" key="2">
    <source>
        <dbReference type="ARBA" id="ARBA00005781"/>
    </source>
</evidence>
<dbReference type="AlphaFoldDB" id="A0A7J7VVG1"/>
<sequence length="292" mass="33228">MAASMACGCGVAVGLARSIGAARALLPAPTSVACCARAGPGRQQSTGPSQPGEFKPPPKPVIVDKRRPPRPETRFLSPEFIPPRQRINPLKFHIERQDMLERRKVLHIPEFYVGSILRVTTADPYASGKTSQFLGICIQRSGKGLGATFILRNTIEGQGVEICFELYNPRIQEIQVVKLEKRLDDSLLYLRDALPEYSTFDVDMKPVLQDPGQEVPINQLKVKMKPKPWSKRWERPKFNIKGIRFELYLSEEKMKEAQKWSRPWLEFDMMREYDTSKIEAAIWEEIEASKKS</sequence>
<comment type="caution">
    <text evidence="10">The sequence shown here is derived from an EMBL/GenBank/DDBJ whole genome shotgun (WGS) entry which is preliminary data.</text>
</comment>
<evidence type="ECO:0000256" key="5">
    <source>
        <dbReference type="ARBA" id="ARBA00023128"/>
    </source>
</evidence>
<dbReference type="PANTHER" id="PTHR15680:SF9">
    <property type="entry name" value="LARGE RIBOSOMAL SUBUNIT PROTEIN BL19M"/>
    <property type="match status" value="1"/>
</dbReference>
<protein>
    <recommendedName>
        <fullName evidence="7">Large ribosomal subunit protein bL19m</fullName>
    </recommendedName>
    <alternativeName>
        <fullName evidence="8">39S ribosomal protein L19, mitochondrial</fullName>
    </alternativeName>
</protein>
<name>A0A7J7VVG1_PIPKU</name>
<evidence type="ECO:0000256" key="3">
    <source>
        <dbReference type="ARBA" id="ARBA00022946"/>
    </source>
</evidence>